<accession>A0A9P4JMB3</accession>
<keyword evidence="3" id="KW-1185">Reference proteome</keyword>
<feature type="compositionally biased region" description="Basic and acidic residues" evidence="1">
    <location>
        <begin position="76"/>
        <end position="95"/>
    </location>
</feature>
<dbReference type="EMBL" id="ML993955">
    <property type="protein sequence ID" value="KAF2201932.1"/>
    <property type="molecule type" value="Genomic_DNA"/>
</dbReference>
<name>A0A9P4JMB3_9PLEO</name>
<sequence length="105" mass="11941">MLVGDDNNDDDDDDDDDDDNDDDNDDDDNDGGYLTGYICYRRKETEALKPDIEAISGIDWRLLALLKRGAYEVRLQGRERGSEGARERGTERQEPYLHVPCSLSL</sequence>
<dbReference type="AlphaFoldDB" id="A0A9P4JMB3"/>
<gene>
    <name evidence="2" type="ORF">GQ43DRAFT_431180</name>
</gene>
<evidence type="ECO:0000313" key="3">
    <source>
        <dbReference type="Proteomes" id="UP000799536"/>
    </source>
</evidence>
<proteinExistence type="predicted"/>
<feature type="region of interest" description="Disordered" evidence="1">
    <location>
        <begin position="76"/>
        <end position="105"/>
    </location>
</feature>
<protein>
    <submittedName>
        <fullName evidence="2">Uncharacterized protein</fullName>
    </submittedName>
</protein>
<evidence type="ECO:0000313" key="2">
    <source>
        <dbReference type="EMBL" id="KAF2201932.1"/>
    </source>
</evidence>
<reference evidence="2" key="1">
    <citation type="journal article" date="2020" name="Stud. Mycol.">
        <title>101 Dothideomycetes genomes: a test case for predicting lifestyles and emergence of pathogens.</title>
        <authorList>
            <person name="Haridas S."/>
            <person name="Albert R."/>
            <person name="Binder M."/>
            <person name="Bloem J."/>
            <person name="Labutti K."/>
            <person name="Salamov A."/>
            <person name="Andreopoulos B."/>
            <person name="Baker S."/>
            <person name="Barry K."/>
            <person name="Bills G."/>
            <person name="Bluhm B."/>
            <person name="Cannon C."/>
            <person name="Castanera R."/>
            <person name="Culley D."/>
            <person name="Daum C."/>
            <person name="Ezra D."/>
            <person name="Gonzalez J."/>
            <person name="Henrissat B."/>
            <person name="Kuo A."/>
            <person name="Liang C."/>
            <person name="Lipzen A."/>
            <person name="Lutzoni F."/>
            <person name="Magnuson J."/>
            <person name="Mondo S."/>
            <person name="Nolan M."/>
            <person name="Ohm R."/>
            <person name="Pangilinan J."/>
            <person name="Park H.-J."/>
            <person name="Ramirez L."/>
            <person name="Alfaro M."/>
            <person name="Sun H."/>
            <person name="Tritt A."/>
            <person name="Yoshinaga Y."/>
            <person name="Zwiers L.-H."/>
            <person name="Turgeon B."/>
            <person name="Goodwin S."/>
            <person name="Spatafora J."/>
            <person name="Crous P."/>
            <person name="Grigoriev I."/>
        </authorList>
    </citation>
    <scope>NUCLEOTIDE SEQUENCE</scope>
    <source>
        <strain evidence="2">ATCC 74209</strain>
    </source>
</reference>
<feature type="region of interest" description="Disordered" evidence="1">
    <location>
        <begin position="1"/>
        <end position="33"/>
    </location>
</feature>
<feature type="compositionally biased region" description="Acidic residues" evidence="1">
    <location>
        <begin position="1"/>
        <end position="30"/>
    </location>
</feature>
<dbReference type="Proteomes" id="UP000799536">
    <property type="component" value="Unassembled WGS sequence"/>
</dbReference>
<comment type="caution">
    <text evidence="2">The sequence shown here is derived from an EMBL/GenBank/DDBJ whole genome shotgun (WGS) entry which is preliminary data.</text>
</comment>
<evidence type="ECO:0000256" key="1">
    <source>
        <dbReference type="SAM" id="MobiDB-lite"/>
    </source>
</evidence>
<organism evidence="2 3">
    <name type="scientific">Delitschia confertaspora ATCC 74209</name>
    <dbReference type="NCBI Taxonomy" id="1513339"/>
    <lineage>
        <taxon>Eukaryota</taxon>
        <taxon>Fungi</taxon>
        <taxon>Dikarya</taxon>
        <taxon>Ascomycota</taxon>
        <taxon>Pezizomycotina</taxon>
        <taxon>Dothideomycetes</taxon>
        <taxon>Pleosporomycetidae</taxon>
        <taxon>Pleosporales</taxon>
        <taxon>Delitschiaceae</taxon>
        <taxon>Delitschia</taxon>
    </lineage>
</organism>